<dbReference type="EnsemblBacteria" id="BAA80027">
    <property type="protein sequence ID" value="BAA80027"/>
    <property type="gene ID" value="APE_1042.1"/>
</dbReference>
<organism evidence="1 2">
    <name type="scientific">Aeropyrum pernix (strain ATCC 700893 / DSM 11879 / JCM 9820 / NBRC 100138 / K1)</name>
    <dbReference type="NCBI Taxonomy" id="272557"/>
    <lineage>
        <taxon>Archaea</taxon>
        <taxon>Thermoproteota</taxon>
        <taxon>Thermoprotei</taxon>
        <taxon>Desulfurococcales</taxon>
        <taxon>Desulfurococcaceae</taxon>
        <taxon>Aeropyrum</taxon>
    </lineage>
</organism>
<dbReference type="GeneID" id="1445085"/>
<name>Q9YD70_AERPE</name>
<proteinExistence type="predicted"/>
<dbReference type="KEGG" id="ape:APE_1042.1"/>
<dbReference type="PIR" id="C72703">
    <property type="entry name" value="C72703"/>
</dbReference>
<dbReference type="AlphaFoldDB" id="Q9YD70"/>
<gene>
    <name evidence="1" type="ordered locus">APE_1042.1</name>
</gene>
<dbReference type="Proteomes" id="UP000002518">
    <property type="component" value="Chromosome"/>
</dbReference>
<sequence length="144" mass="15518">MAHGAQVGDEKILKLLELVEENYEALATTIELVAALKKSGTLDALLQLAEMGDEIFNSLARPEVMKMIGNLMMMGYMLSQIDQPLLMKAAEKMPVCMNTALQEAAATEKGMGIRELMKTMTSPEMAALLKALIAGVSCARGKQG</sequence>
<dbReference type="STRING" id="272557.APE_1042.1"/>
<evidence type="ECO:0000313" key="2">
    <source>
        <dbReference type="Proteomes" id="UP000002518"/>
    </source>
</evidence>
<evidence type="ECO:0000313" key="1">
    <source>
        <dbReference type="EMBL" id="BAA80027.2"/>
    </source>
</evidence>
<dbReference type="RefSeq" id="WP_010866142.1">
    <property type="nucleotide sequence ID" value="NC_000854.2"/>
</dbReference>
<keyword evidence="2" id="KW-1185">Reference proteome</keyword>
<dbReference type="EMBL" id="BA000002">
    <property type="protein sequence ID" value="BAA80027.2"/>
    <property type="molecule type" value="Genomic_DNA"/>
</dbReference>
<accession>Q9YD70</accession>
<reference evidence="1 2" key="1">
    <citation type="journal article" date="1999" name="DNA Res.">
        <title>Complete genome sequence of an aerobic hyper-thermophilic crenarchaeon, Aeropyrum pernix K1.</title>
        <authorList>
            <person name="Kawarabayasi Y."/>
            <person name="Hino Y."/>
            <person name="Horikawa H."/>
            <person name="Yamazaki S."/>
            <person name="Haikawa Y."/>
            <person name="Jin-no K."/>
            <person name="Takahashi M."/>
            <person name="Sekine M."/>
            <person name="Baba S."/>
            <person name="Ankai A."/>
            <person name="Kosugi H."/>
            <person name="Hosoyama A."/>
            <person name="Fukui S."/>
            <person name="Nagai Y."/>
            <person name="Nishijima K."/>
            <person name="Nakazawa H."/>
            <person name="Takamiya M."/>
            <person name="Masuda S."/>
            <person name="Funahashi T."/>
            <person name="Tanaka T."/>
            <person name="Kudoh Y."/>
            <person name="Yamazaki J."/>
            <person name="Kushida N."/>
            <person name="Oguchi A."/>
            <person name="Aoki K."/>
            <person name="Kubota K."/>
            <person name="Nakamura Y."/>
            <person name="Nomura N."/>
            <person name="Sako Y."/>
            <person name="Kikuchi H."/>
        </authorList>
    </citation>
    <scope>NUCLEOTIDE SEQUENCE [LARGE SCALE GENOMIC DNA]</scope>
    <source>
        <strain evidence="2">ATCC 700893 / DSM 11879 / JCM 9820 / NBRC 100138 / K1</strain>
    </source>
</reference>
<dbReference type="eggNOG" id="arCOG02118">
    <property type="taxonomic scope" value="Archaea"/>
</dbReference>
<evidence type="ECO:0008006" key="3">
    <source>
        <dbReference type="Google" id="ProtNLM"/>
    </source>
</evidence>
<protein>
    <recommendedName>
        <fullName evidence="3">DUF1641 domain-containing protein</fullName>
    </recommendedName>
</protein>